<evidence type="ECO:0000259" key="1">
    <source>
        <dbReference type="Pfam" id="PF00534"/>
    </source>
</evidence>
<dbReference type="PANTHER" id="PTHR12526:SF636">
    <property type="entry name" value="BLL3647 PROTEIN"/>
    <property type="match status" value="1"/>
</dbReference>
<accession>A0ABZ1C4T0</accession>
<dbReference type="PANTHER" id="PTHR12526">
    <property type="entry name" value="GLYCOSYLTRANSFERASE"/>
    <property type="match status" value="1"/>
</dbReference>
<evidence type="ECO:0000313" key="3">
    <source>
        <dbReference type="Proteomes" id="UP000738431"/>
    </source>
</evidence>
<keyword evidence="2" id="KW-0808">Transferase</keyword>
<dbReference type="RefSeq" id="WP_221030580.1">
    <property type="nucleotide sequence ID" value="NZ_CP139781.1"/>
</dbReference>
<gene>
    <name evidence="2" type="ORF">K1X11_018170</name>
</gene>
<protein>
    <submittedName>
        <fullName evidence="2">Glycosyltransferase family 4 protein</fullName>
        <ecNumber evidence="2">2.4.-.-</ecNumber>
    </submittedName>
</protein>
<dbReference type="Gene3D" id="3.40.50.2000">
    <property type="entry name" value="Glycogen Phosphorylase B"/>
    <property type="match status" value="2"/>
</dbReference>
<dbReference type="GO" id="GO:0016757">
    <property type="term" value="F:glycosyltransferase activity"/>
    <property type="evidence" value="ECO:0007669"/>
    <property type="project" value="UniProtKB-KW"/>
</dbReference>
<keyword evidence="2" id="KW-0328">Glycosyltransferase</keyword>
<keyword evidence="3" id="KW-1185">Reference proteome</keyword>
<name>A0ABZ1C4T0_9BACT</name>
<sequence length="357" mass="38247">MPAAPELETLHYLGYDEDVGGIVSIVRALAETGLFGVTLGLNRGAHQRRQPALPVVEFSPLAGETISPGTWWRARQVAREVQVWLQGAPGRVFHGHSRAGLLVALALRARGEARVVASVHAYGRQRWFYRAAARRLGARLFWLSPAMKAYYGVPGSDWTQCIGGGVSERCFAVPRTAAEAPPWIIAGIGDRVRWKGWHRVLDALAALPEAERAALRFEHIGGAGDPAYVAELETRTRSAGLSDVVTWRGPQPDSAGLLAEAHALVVASDHEPFSMAMLEAMAAGVPVLAAAAGGAVDVVSPPRLGVLYSNSDDDGLARELGRLARGEGVARVSPDPAAVRRFAAPAVAEQWQKVYRL</sequence>
<proteinExistence type="predicted"/>
<dbReference type="EC" id="2.4.-.-" evidence="2"/>
<reference evidence="2 3" key="1">
    <citation type="submission" date="2021-08" db="EMBL/GenBank/DDBJ databases">
        <authorList>
            <person name="Zhang D."/>
            <person name="Zhang A."/>
            <person name="Wang L."/>
        </authorList>
    </citation>
    <scope>NUCLEOTIDE SEQUENCE [LARGE SCALE GENOMIC DNA]</scope>
    <source>
        <strain evidence="2 3">WL0086</strain>
    </source>
</reference>
<dbReference type="EMBL" id="CP139781">
    <property type="protein sequence ID" value="WRQ86742.1"/>
    <property type="molecule type" value="Genomic_DNA"/>
</dbReference>
<evidence type="ECO:0000313" key="2">
    <source>
        <dbReference type="EMBL" id="WRQ86742.1"/>
    </source>
</evidence>
<dbReference type="Pfam" id="PF00534">
    <property type="entry name" value="Glycos_transf_1"/>
    <property type="match status" value="1"/>
</dbReference>
<dbReference type="CDD" id="cd03801">
    <property type="entry name" value="GT4_PimA-like"/>
    <property type="match status" value="1"/>
</dbReference>
<feature type="domain" description="Glycosyl transferase family 1" evidence="1">
    <location>
        <begin position="181"/>
        <end position="324"/>
    </location>
</feature>
<dbReference type="Proteomes" id="UP000738431">
    <property type="component" value="Chromosome"/>
</dbReference>
<dbReference type="InterPro" id="IPR001296">
    <property type="entry name" value="Glyco_trans_1"/>
</dbReference>
<dbReference type="SUPFAM" id="SSF53756">
    <property type="entry name" value="UDP-Glycosyltransferase/glycogen phosphorylase"/>
    <property type="match status" value="1"/>
</dbReference>
<organism evidence="2 3">
    <name type="scientific">Actomonas aquatica</name>
    <dbReference type="NCBI Taxonomy" id="2866162"/>
    <lineage>
        <taxon>Bacteria</taxon>
        <taxon>Pseudomonadati</taxon>
        <taxon>Verrucomicrobiota</taxon>
        <taxon>Opitutia</taxon>
        <taxon>Opitutales</taxon>
        <taxon>Opitutaceae</taxon>
        <taxon>Actomonas</taxon>
    </lineage>
</organism>
<reference evidence="2 3" key="2">
    <citation type="submission" date="2023-12" db="EMBL/GenBank/DDBJ databases">
        <title>Description of an unclassified Opitutus bacterium of Verrucomicrobiota.</title>
        <authorList>
            <person name="Zhang D.-F."/>
        </authorList>
    </citation>
    <scope>NUCLEOTIDE SEQUENCE [LARGE SCALE GENOMIC DNA]</scope>
    <source>
        <strain evidence="2 3">WL0086</strain>
    </source>
</reference>